<organism evidence="1">
    <name type="scientific">uncultured Caudovirales phage</name>
    <dbReference type="NCBI Taxonomy" id="2100421"/>
    <lineage>
        <taxon>Viruses</taxon>
        <taxon>Duplodnaviria</taxon>
        <taxon>Heunggongvirae</taxon>
        <taxon>Uroviricota</taxon>
        <taxon>Caudoviricetes</taxon>
        <taxon>Peduoviridae</taxon>
        <taxon>Maltschvirus</taxon>
        <taxon>Maltschvirus maltsch</taxon>
    </lineage>
</organism>
<dbReference type="EMBL" id="LR796341">
    <property type="protein sequence ID" value="CAB4137325.1"/>
    <property type="molecule type" value="Genomic_DNA"/>
</dbReference>
<accession>A0A6J5LSA7</accession>
<sequence length="86" mass="10292">MKLDHPPIDPTVVFRSKESFQHAQEIVKPFGVLEAVLAWCKTNLEDEWRWQLLEMSSDIKPGRYIFFFDSERDYLAFVLKWGDWRG</sequence>
<proteinExistence type="predicted"/>
<name>A0A6J5LSA7_9CAUD</name>
<gene>
    <name evidence="1" type="ORF">UFOVP328_18</name>
</gene>
<evidence type="ECO:0000313" key="1">
    <source>
        <dbReference type="EMBL" id="CAB4137325.1"/>
    </source>
</evidence>
<protein>
    <submittedName>
        <fullName evidence="1">Uncharacterized protein</fullName>
    </submittedName>
</protein>
<reference evidence="1" key="1">
    <citation type="submission" date="2020-04" db="EMBL/GenBank/DDBJ databases">
        <authorList>
            <person name="Chiriac C."/>
            <person name="Salcher M."/>
            <person name="Ghai R."/>
            <person name="Kavagutti S V."/>
        </authorList>
    </citation>
    <scope>NUCLEOTIDE SEQUENCE</scope>
</reference>